<dbReference type="InterPro" id="IPR038763">
    <property type="entry name" value="DHH_sf"/>
</dbReference>
<protein>
    <submittedName>
        <fullName evidence="3">Uncharacterized protein</fullName>
    </submittedName>
</protein>
<dbReference type="EMBL" id="MWMI01000002">
    <property type="protein sequence ID" value="RIB35432.1"/>
    <property type="molecule type" value="Genomic_DNA"/>
</dbReference>
<dbReference type="InterPro" id="IPR001667">
    <property type="entry name" value="DDH_dom"/>
</dbReference>
<feature type="domain" description="DDH" evidence="1">
    <location>
        <begin position="19"/>
        <end position="135"/>
    </location>
</feature>
<dbReference type="Pfam" id="PF02272">
    <property type="entry name" value="DHHA1"/>
    <property type="match status" value="1"/>
</dbReference>
<dbReference type="AlphaFoldDB" id="A0A397WNE0"/>
<dbReference type="Gene3D" id="3.90.1640.30">
    <property type="match status" value="1"/>
</dbReference>
<dbReference type="GO" id="GO:0003676">
    <property type="term" value="F:nucleic acid binding"/>
    <property type="evidence" value="ECO:0007669"/>
    <property type="project" value="InterPro"/>
</dbReference>
<reference evidence="3 4" key="1">
    <citation type="journal article" date="2018" name="Syst. Appl. Microbiol.">
        <title>A new symbiotic nanoarchaeote (Candidatus Nanoclepta minutus) and its host (Zestosphaera tikiterensis gen. nov., sp. nov.) from a New Zealand hot spring.</title>
        <authorList>
            <person name="St John E."/>
            <person name="Liu Y."/>
            <person name="Podar M."/>
            <person name="Stott M.B."/>
            <person name="Meneghin J."/>
            <person name="Chen Z."/>
            <person name="Lagutin K."/>
            <person name="Mitchell K."/>
            <person name="Reysenbach A.L."/>
        </authorList>
    </citation>
    <scope>NUCLEOTIDE SEQUENCE [LARGE SCALE GENOMIC DNA]</scope>
    <source>
        <strain evidence="3">NZ3</strain>
    </source>
</reference>
<dbReference type="GO" id="GO:0004527">
    <property type="term" value="F:exonuclease activity"/>
    <property type="evidence" value="ECO:0007669"/>
    <property type="project" value="UniProtKB-KW"/>
</dbReference>
<dbReference type="Proteomes" id="UP000266622">
    <property type="component" value="Unassembled WGS sequence"/>
</dbReference>
<evidence type="ECO:0000259" key="2">
    <source>
        <dbReference type="Pfam" id="PF02272"/>
    </source>
</evidence>
<evidence type="ECO:0000259" key="1">
    <source>
        <dbReference type="Pfam" id="PF01368"/>
    </source>
</evidence>
<dbReference type="PANTHER" id="PTHR30255">
    <property type="entry name" value="SINGLE-STRANDED-DNA-SPECIFIC EXONUCLEASE RECJ"/>
    <property type="match status" value="1"/>
</dbReference>
<dbReference type="PANTHER" id="PTHR30255:SF2">
    <property type="entry name" value="SINGLE-STRANDED-DNA-SPECIFIC EXONUCLEASE RECJ"/>
    <property type="match status" value="1"/>
</dbReference>
<dbReference type="SUPFAM" id="SSF64182">
    <property type="entry name" value="DHH phosphoesterases"/>
    <property type="match status" value="1"/>
</dbReference>
<organism evidence="3 4">
    <name type="scientific">Candidatus Nanoclepta minutus</name>
    <dbReference type="NCBI Taxonomy" id="1940235"/>
    <lineage>
        <taxon>Archaea</taxon>
        <taxon>Nanobdellota</taxon>
        <taxon>Candidatus Nanoclepta</taxon>
    </lineage>
</organism>
<accession>A0A397WNE0</accession>
<evidence type="ECO:0000313" key="4">
    <source>
        <dbReference type="Proteomes" id="UP000266622"/>
    </source>
</evidence>
<dbReference type="Pfam" id="PF01368">
    <property type="entry name" value="DHH"/>
    <property type="match status" value="1"/>
</dbReference>
<dbReference type="InterPro" id="IPR051673">
    <property type="entry name" value="SSDNA_exonuclease_RecJ"/>
</dbReference>
<name>A0A397WNE0_9ARCH</name>
<dbReference type="InterPro" id="IPR003156">
    <property type="entry name" value="DHHA1_dom"/>
</dbReference>
<gene>
    <name evidence="3" type="ORF">BXU00_01550</name>
</gene>
<evidence type="ECO:0000313" key="3">
    <source>
        <dbReference type="EMBL" id="RIB35432.1"/>
    </source>
</evidence>
<comment type="caution">
    <text evidence="3">The sequence shown here is derived from an EMBL/GenBank/DDBJ whole genome shotgun (WGS) entry which is preliminary data.</text>
</comment>
<proteinExistence type="predicted"/>
<dbReference type="Gene3D" id="3.10.310.30">
    <property type="match status" value="1"/>
</dbReference>
<feature type="domain" description="DHHA1" evidence="2">
    <location>
        <begin position="276"/>
        <end position="335"/>
    </location>
</feature>
<sequence length="336" mass="39383">MIARNFDILSREIQKLKDVLVVADNDLDGIFSAKQMKIILDKLGIKNEIVIRNRNNSFKELFEELQKINKDEIILLDTPMPDEYLFELVMNKKVIYIDHHKKELPKDVPENLVYFDYRAISGEDIATSVLVYKLGKRLIPDFSKYSIFAMIGAIGDFSYDHELHIDFVTNYKYLYNNTYFVLPFFDLIKILEGLNHKEFLEISLDNLLYIVDRNKKKIAREISKYYKKLLKFEIKLDNEKLLVLECKKPSITTTFFSNIYPNKVIVGYSIKRFLIFKKNTVSVSLRTSRDDVDLGSIAEEFARKYGIEGGGHRKAAGMLINRMDLEKLIRFVEERI</sequence>